<accession>A0A426XIL7</accession>
<reference evidence="2 3" key="1">
    <citation type="journal article" date="2014" name="Agronomy (Basel)">
        <title>A Draft Genome Sequence for Ensete ventricosum, the Drought-Tolerant Tree Against Hunger.</title>
        <authorList>
            <person name="Harrison J."/>
            <person name="Moore K.A."/>
            <person name="Paszkiewicz K."/>
            <person name="Jones T."/>
            <person name="Grant M."/>
            <person name="Ambacheew D."/>
            <person name="Muzemil S."/>
            <person name="Studholme D.J."/>
        </authorList>
    </citation>
    <scope>NUCLEOTIDE SEQUENCE [LARGE SCALE GENOMIC DNA]</scope>
</reference>
<feature type="region of interest" description="Disordered" evidence="1">
    <location>
        <begin position="65"/>
        <end position="91"/>
    </location>
</feature>
<dbReference type="Proteomes" id="UP000287651">
    <property type="component" value="Unassembled WGS sequence"/>
</dbReference>
<dbReference type="EMBL" id="AMZH03020308">
    <property type="protein sequence ID" value="RRT39294.1"/>
    <property type="molecule type" value="Genomic_DNA"/>
</dbReference>
<proteinExistence type="predicted"/>
<evidence type="ECO:0000313" key="3">
    <source>
        <dbReference type="Proteomes" id="UP000287651"/>
    </source>
</evidence>
<dbReference type="AlphaFoldDB" id="A0A426XIL7"/>
<gene>
    <name evidence="2" type="ORF">B296_00059254</name>
</gene>
<organism evidence="2 3">
    <name type="scientific">Ensete ventricosum</name>
    <name type="common">Abyssinian banana</name>
    <name type="synonym">Musa ensete</name>
    <dbReference type="NCBI Taxonomy" id="4639"/>
    <lineage>
        <taxon>Eukaryota</taxon>
        <taxon>Viridiplantae</taxon>
        <taxon>Streptophyta</taxon>
        <taxon>Embryophyta</taxon>
        <taxon>Tracheophyta</taxon>
        <taxon>Spermatophyta</taxon>
        <taxon>Magnoliopsida</taxon>
        <taxon>Liliopsida</taxon>
        <taxon>Zingiberales</taxon>
        <taxon>Musaceae</taxon>
        <taxon>Ensete</taxon>
    </lineage>
</organism>
<protein>
    <submittedName>
        <fullName evidence="2">Uncharacterized protein</fullName>
    </submittedName>
</protein>
<sequence>MSYHTSVPISCRYRAVSSISTHGTLRYQAVPSISILYRTETNEERKKEKRVERFFMRRYSSPYYSPPRRGYGGRGRSPPRRGYGGYGGKERGSGSLLVRNIPLNCR</sequence>
<evidence type="ECO:0000256" key="1">
    <source>
        <dbReference type="SAM" id="MobiDB-lite"/>
    </source>
</evidence>
<name>A0A426XIL7_ENSVE</name>
<comment type="caution">
    <text evidence="2">The sequence shown here is derived from an EMBL/GenBank/DDBJ whole genome shotgun (WGS) entry which is preliminary data.</text>
</comment>
<evidence type="ECO:0000313" key="2">
    <source>
        <dbReference type="EMBL" id="RRT39294.1"/>
    </source>
</evidence>